<evidence type="ECO:0000313" key="1">
    <source>
        <dbReference type="EMBL" id="KAG0581679.1"/>
    </source>
</evidence>
<protein>
    <submittedName>
        <fullName evidence="1">Uncharacterized protein</fullName>
    </submittedName>
</protein>
<reference evidence="1" key="1">
    <citation type="submission" date="2020-06" db="EMBL/GenBank/DDBJ databases">
        <title>WGS assembly of Ceratodon purpureus strain R40.</title>
        <authorList>
            <person name="Carey S.B."/>
            <person name="Jenkins J."/>
            <person name="Shu S."/>
            <person name="Lovell J.T."/>
            <person name="Sreedasyam A."/>
            <person name="Maumus F."/>
            <person name="Tiley G.P."/>
            <person name="Fernandez-Pozo N."/>
            <person name="Barry K."/>
            <person name="Chen C."/>
            <person name="Wang M."/>
            <person name="Lipzen A."/>
            <person name="Daum C."/>
            <person name="Saski C.A."/>
            <person name="Payton A.C."/>
            <person name="Mcbreen J.C."/>
            <person name="Conrad R.E."/>
            <person name="Kollar L.M."/>
            <person name="Olsson S."/>
            <person name="Huttunen S."/>
            <person name="Landis J.B."/>
            <person name="Wickett N.J."/>
            <person name="Johnson M.G."/>
            <person name="Rensing S.A."/>
            <person name="Grimwood J."/>
            <person name="Schmutz J."/>
            <person name="Mcdaniel S.F."/>
        </authorList>
    </citation>
    <scope>NUCLEOTIDE SEQUENCE</scope>
    <source>
        <strain evidence="1">R40</strain>
    </source>
</reference>
<proteinExistence type="predicted"/>
<sequence>MAHGCAILATLYAHIALRAHYSRRRVTVVQPSCPAIQYHITALCHVCHTKDTECPSIISHHLSFHLLSWTGRLFMTQLIRPTSINYFATNQMSNFFTLLYTRNFTAIFSLK</sequence>
<gene>
    <name evidence="1" type="ORF">KC19_4G271200</name>
</gene>
<accession>A0A8T0IFJ7</accession>
<dbReference type="EMBL" id="CM026424">
    <property type="protein sequence ID" value="KAG0581679.1"/>
    <property type="molecule type" value="Genomic_DNA"/>
</dbReference>
<name>A0A8T0IFJ7_CERPU</name>
<evidence type="ECO:0000313" key="2">
    <source>
        <dbReference type="Proteomes" id="UP000822688"/>
    </source>
</evidence>
<keyword evidence="2" id="KW-1185">Reference proteome</keyword>
<organism evidence="1 2">
    <name type="scientific">Ceratodon purpureus</name>
    <name type="common">Fire moss</name>
    <name type="synonym">Dicranum purpureum</name>
    <dbReference type="NCBI Taxonomy" id="3225"/>
    <lineage>
        <taxon>Eukaryota</taxon>
        <taxon>Viridiplantae</taxon>
        <taxon>Streptophyta</taxon>
        <taxon>Embryophyta</taxon>
        <taxon>Bryophyta</taxon>
        <taxon>Bryophytina</taxon>
        <taxon>Bryopsida</taxon>
        <taxon>Dicranidae</taxon>
        <taxon>Pseudoditrichales</taxon>
        <taxon>Ditrichaceae</taxon>
        <taxon>Ceratodon</taxon>
    </lineage>
</organism>
<dbReference type="Proteomes" id="UP000822688">
    <property type="component" value="Chromosome 4"/>
</dbReference>
<dbReference type="AlphaFoldDB" id="A0A8T0IFJ7"/>
<comment type="caution">
    <text evidence="1">The sequence shown here is derived from an EMBL/GenBank/DDBJ whole genome shotgun (WGS) entry which is preliminary data.</text>
</comment>